<gene>
    <name evidence="8" type="ordered locus">AciX9_2978</name>
</gene>
<feature type="transmembrane region" description="Helical" evidence="6">
    <location>
        <begin position="257"/>
        <end position="274"/>
    </location>
</feature>
<dbReference type="PaxDb" id="1198114-AciX9_2978"/>
<evidence type="ECO:0000256" key="1">
    <source>
        <dbReference type="ARBA" id="ARBA00004141"/>
    </source>
</evidence>
<dbReference type="Proteomes" id="UP000000343">
    <property type="component" value="Chromosome"/>
</dbReference>
<dbReference type="GO" id="GO:0016020">
    <property type="term" value="C:membrane"/>
    <property type="evidence" value="ECO:0007669"/>
    <property type="project" value="UniProtKB-SubCell"/>
</dbReference>
<evidence type="ECO:0000256" key="4">
    <source>
        <dbReference type="ARBA" id="ARBA00022989"/>
    </source>
</evidence>
<feature type="transmembrane region" description="Helical" evidence="6">
    <location>
        <begin position="224"/>
        <end position="245"/>
    </location>
</feature>
<feature type="transmembrane region" description="Helical" evidence="6">
    <location>
        <begin position="12"/>
        <end position="32"/>
    </location>
</feature>
<dbReference type="STRING" id="1198114.AciX9_2978"/>
<keyword evidence="3 6" id="KW-0812">Transmembrane</keyword>
<feature type="domain" description="EamA" evidence="7">
    <location>
        <begin position="155"/>
        <end position="297"/>
    </location>
</feature>
<evidence type="ECO:0000313" key="9">
    <source>
        <dbReference type="Proteomes" id="UP000000343"/>
    </source>
</evidence>
<dbReference type="SUPFAM" id="SSF103481">
    <property type="entry name" value="Multidrug resistance efflux transporter EmrE"/>
    <property type="match status" value="2"/>
</dbReference>
<dbReference type="HOGENOM" id="CLU_033863_4_3_0"/>
<feature type="transmembrane region" description="Helical" evidence="6">
    <location>
        <begin position="96"/>
        <end position="115"/>
    </location>
</feature>
<evidence type="ECO:0000256" key="5">
    <source>
        <dbReference type="ARBA" id="ARBA00023136"/>
    </source>
</evidence>
<feature type="transmembrane region" description="Helical" evidence="6">
    <location>
        <begin position="38"/>
        <end position="58"/>
    </location>
</feature>
<dbReference type="PANTHER" id="PTHR32322:SF2">
    <property type="entry name" value="EAMA DOMAIN-CONTAINING PROTEIN"/>
    <property type="match status" value="1"/>
</dbReference>
<keyword evidence="5 6" id="KW-0472">Membrane</keyword>
<dbReference type="InterPro" id="IPR000620">
    <property type="entry name" value="EamA_dom"/>
</dbReference>
<organism evidence="9">
    <name type="scientific">Granulicella tundricola (strain ATCC BAA-1859 / DSM 23138 / MP5ACTX9)</name>
    <dbReference type="NCBI Taxonomy" id="1198114"/>
    <lineage>
        <taxon>Bacteria</taxon>
        <taxon>Pseudomonadati</taxon>
        <taxon>Acidobacteriota</taxon>
        <taxon>Terriglobia</taxon>
        <taxon>Terriglobales</taxon>
        <taxon>Acidobacteriaceae</taxon>
        <taxon>Granulicella</taxon>
    </lineage>
</organism>
<reference evidence="9" key="1">
    <citation type="submission" date="2011-01" db="EMBL/GenBank/DDBJ databases">
        <title>Complete sequence of chromosome of Acidobacterium sp. MP5ACTX9.</title>
        <authorList>
            <consortium name="US DOE Joint Genome Institute"/>
            <person name="Lucas S."/>
            <person name="Copeland A."/>
            <person name="Lapidus A."/>
            <person name="Cheng J.-F."/>
            <person name="Goodwin L."/>
            <person name="Pitluck S."/>
            <person name="Teshima H."/>
            <person name="Detter J.C."/>
            <person name="Han C."/>
            <person name="Tapia R."/>
            <person name="Land M."/>
            <person name="Hauser L."/>
            <person name="Kyrpides N."/>
            <person name="Ivanova N."/>
            <person name="Ovchinnikova G."/>
            <person name="Pagani I."/>
            <person name="Rawat S.R."/>
            <person name="Mannisto M."/>
            <person name="Haggblom M.M."/>
            <person name="Woyke T."/>
        </authorList>
    </citation>
    <scope>NUCLEOTIDE SEQUENCE [LARGE SCALE GENOMIC DNA]</scope>
    <source>
        <strain evidence="9">MP5ACTX9</strain>
    </source>
</reference>
<dbReference type="OrthoDB" id="111528at2"/>
<keyword evidence="9" id="KW-1185">Reference proteome</keyword>
<feature type="transmembrane region" description="Helical" evidence="6">
    <location>
        <begin position="127"/>
        <end position="146"/>
    </location>
</feature>
<dbReference type="RefSeq" id="WP_013581315.1">
    <property type="nucleotide sequence ID" value="NC_015064.1"/>
</dbReference>
<evidence type="ECO:0000256" key="6">
    <source>
        <dbReference type="SAM" id="Phobius"/>
    </source>
</evidence>
<dbReference type="EMBL" id="CP002480">
    <property type="protein sequence ID" value="ADW70001.1"/>
    <property type="molecule type" value="Genomic_DNA"/>
</dbReference>
<comment type="similarity">
    <text evidence="2">Belongs to the EamA transporter family.</text>
</comment>
<proteinExistence type="inferred from homology"/>
<accession>E8WZM7</accession>
<name>E8WZM7_GRATM</name>
<feature type="domain" description="EamA" evidence="7">
    <location>
        <begin position="11"/>
        <end position="141"/>
    </location>
</feature>
<dbReference type="AlphaFoldDB" id="E8WZM7"/>
<dbReference type="Gene3D" id="1.10.3730.20">
    <property type="match status" value="1"/>
</dbReference>
<evidence type="ECO:0000256" key="2">
    <source>
        <dbReference type="ARBA" id="ARBA00007362"/>
    </source>
</evidence>
<feature type="transmembrane region" description="Helical" evidence="6">
    <location>
        <begin position="192"/>
        <end position="212"/>
    </location>
</feature>
<evidence type="ECO:0000259" key="7">
    <source>
        <dbReference type="Pfam" id="PF00892"/>
    </source>
</evidence>
<dbReference type="InterPro" id="IPR037185">
    <property type="entry name" value="EmrE-like"/>
</dbReference>
<protein>
    <recommendedName>
        <fullName evidence="7">EamA domain-containing protein</fullName>
    </recommendedName>
</protein>
<dbReference type="InterPro" id="IPR050638">
    <property type="entry name" value="AA-Vitamin_Transporters"/>
</dbReference>
<feature type="transmembrane region" description="Helical" evidence="6">
    <location>
        <begin position="152"/>
        <end position="172"/>
    </location>
</feature>
<dbReference type="KEGG" id="acm:AciX9_2978"/>
<dbReference type="Pfam" id="PF00892">
    <property type="entry name" value="EamA"/>
    <property type="match status" value="2"/>
</dbReference>
<dbReference type="eggNOG" id="COG0697">
    <property type="taxonomic scope" value="Bacteria"/>
</dbReference>
<comment type="subcellular location">
    <subcellularLocation>
        <location evidence="1">Membrane</location>
        <topology evidence="1">Multi-pass membrane protein</topology>
    </subcellularLocation>
</comment>
<sequence length="313" mass="33492">MPQAPPNRTLGFAACALASSLWGCGFFFGKIALAEMNVGAMVFYRFLFGTVVLIPLLFTHKPRFTRRDWLILLAASFLGVPVQFLLQFYGLSLTTVSHASLMVGTMPVILAVGAAIHAHERMDRTGWLALSPSTLGAALIALSAHPHGPNQATLTGDLIVVVSLLIALFWILMNKHLMDGVSPEEKHSPIAVTSYGLLLGTVMLFAIVPPIWGLPPIHHISVKAWLALIASGVLCTATTTLLWNWGLTQVPASQAGVLLNMEPLLGSILGVVVLKETLGPTAWVGGLMILAAAVTLTTHSKTHIRKELEPVHG</sequence>
<feature type="transmembrane region" description="Helical" evidence="6">
    <location>
        <begin position="280"/>
        <end position="298"/>
    </location>
</feature>
<dbReference type="PANTHER" id="PTHR32322">
    <property type="entry name" value="INNER MEMBRANE TRANSPORTER"/>
    <property type="match status" value="1"/>
</dbReference>
<evidence type="ECO:0000313" key="8">
    <source>
        <dbReference type="EMBL" id="ADW70001.1"/>
    </source>
</evidence>
<keyword evidence="4 6" id="KW-1133">Transmembrane helix</keyword>
<feature type="transmembrane region" description="Helical" evidence="6">
    <location>
        <begin position="70"/>
        <end position="90"/>
    </location>
</feature>
<evidence type="ECO:0000256" key="3">
    <source>
        <dbReference type="ARBA" id="ARBA00022692"/>
    </source>
</evidence>